<name>A0A4V2MP42_9HYPH</name>
<evidence type="ECO:0000313" key="3">
    <source>
        <dbReference type="EMBL" id="TCD16212.1"/>
    </source>
</evidence>
<proteinExistence type="predicted"/>
<feature type="region of interest" description="Disordered" evidence="1">
    <location>
        <begin position="194"/>
        <end position="304"/>
    </location>
</feature>
<feature type="region of interest" description="Disordered" evidence="1">
    <location>
        <begin position="162"/>
        <end position="182"/>
    </location>
</feature>
<sequence>MIGNGPRALEMLQTAHRPTSRGAAQSGENDEFNALLQKTDSSASGRALKHAEDAPALEGRLVRDSARTLAAMSGEKRGEGLGAREDEQGQSDLLAQETRNVSGKPEDIEAKISGESGQRDDLTGGEASAEAEPVRQGAGPNAVSDIGMRRIPLDLTRLHTGTALGSSVSPHETDNAPADPKATAISGIMASAALKGSSQAAVGTDAVSNATPAAPPGPGAPGSRHLGTRGRQDAEGEKVGFEAVPKTGAETGPGLRVAASTSMSGARPERNADQPAPDSDLRGAPALSAPSASSSASANGHGPSGRVAELAVPVGVVANGSPATAGAQVADLVTRELSDMQMTRLTASQSGAPGREVKILRLQLNPAELGAVNIRMQSVDGELRITIRADTDQAVQALARDGDAIRSALRAAGVTAADVSVGNNRGDQPSHQSQNEAFRGNGGQHEGMQGNRGEARDDSNRAYRSNGQGGGPSSSDGPADDGGNVRGGDARVLI</sequence>
<accession>A0A4V2MP42</accession>
<dbReference type="CDD" id="cd17470">
    <property type="entry name" value="T3SS_Flik_C"/>
    <property type="match status" value="1"/>
</dbReference>
<feature type="compositionally biased region" description="Basic and acidic residues" evidence="1">
    <location>
        <begin position="230"/>
        <end position="240"/>
    </location>
</feature>
<feature type="compositionally biased region" description="Polar residues" evidence="1">
    <location>
        <begin position="421"/>
        <end position="436"/>
    </location>
</feature>
<protein>
    <submittedName>
        <fullName evidence="3">Flagellar hook-length control protein FliK</fullName>
    </submittedName>
</protein>
<dbReference type="RefSeq" id="WP_131564881.1">
    <property type="nucleotide sequence ID" value="NZ_JAINFK010000001.1"/>
</dbReference>
<dbReference type="Gene3D" id="3.30.750.140">
    <property type="match status" value="1"/>
</dbReference>
<feature type="region of interest" description="Disordered" evidence="1">
    <location>
        <begin position="420"/>
        <end position="494"/>
    </location>
</feature>
<reference evidence="3 4" key="1">
    <citation type="journal article" date="2015" name="Antonie Van Leeuwenhoek">
        <title>Oricola cellulosilytica gen. nov., sp. nov., a cellulose-degrading bacterium of the family Phyllobacteriaceae isolated from surface seashore water, and emended descriptions of Mesorhizobium loti and Phyllobacterium myrsinacearum.</title>
        <authorList>
            <person name="Hameed A."/>
            <person name="Shahina M."/>
            <person name="Lai W.A."/>
            <person name="Lin S.Y."/>
            <person name="Young L.S."/>
            <person name="Liu Y.C."/>
            <person name="Hsu Y.H."/>
            <person name="Young C.C."/>
        </authorList>
    </citation>
    <scope>NUCLEOTIDE SEQUENCE [LARGE SCALE GENOMIC DNA]</scope>
    <source>
        <strain evidence="3 4">KCTC 52183</strain>
    </source>
</reference>
<evidence type="ECO:0000259" key="2">
    <source>
        <dbReference type="Pfam" id="PF02120"/>
    </source>
</evidence>
<keyword evidence="4" id="KW-1185">Reference proteome</keyword>
<evidence type="ECO:0000313" key="4">
    <source>
        <dbReference type="Proteomes" id="UP000291301"/>
    </source>
</evidence>
<dbReference type="Proteomes" id="UP000291301">
    <property type="component" value="Unassembled WGS sequence"/>
</dbReference>
<gene>
    <name evidence="3" type="ORF">E0D97_01910</name>
</gene>
<dbReference type="AlphaFoldDB" id="A0A4V2MP42"/>
<dbReference type="OrthoDB" id="8117459at2"/>
<keyword evidence="3" id="KW-0282">Flagellum</keyword>
<organism evidence="3 4">
    <name type="scientific">Oricola cellulosilytica</name>
    <dbReference type="NCBI Taxonomy" id="1429082"/>
    <lineage>
        <taxon>Bacteria</taxon>
        <taxon>Pseudomonadati</taxon>
        <taxon>Pseudomonadota</taxon>
        <taxon>Alphaproteobacteria</taxon>
        <taxon>Hyphomicrobiales</taxon>
        <taxon>Ahrensiaceae</taxon>
        <taxon>Oricola</taxon>
    </lineage>
</organism>
<feature type="compositionally biased region" description="Polar residues" evidence="1">
    <location>
        <begin position="196"/>
        <end position="211"/>
    </location>
</feature>
<feature type="region of interest" description="Disordered" evidence="1">
    <location>
        <begin position="1"/>
        <end position="146"/>
    </location>
</feature>
<feature type="compositionally biased region" description="Basic and acidic residues" evidence="1">
    <location>
        <begin position="104"/>
        <end position="122"/>
    </location>
</feature>
<feature type="compositionally biased region" description="Polar residues" evidence="1">
    <location>
        <begin position="90"/>
        <end position="101"/>
    </location>
</feature>
<keyword evidence="3" id="KW-0969">Cilium</keyword>
<keyword evidence="3" id="KW-0966">Cell projection</keyword>
<feature type="domain" description="Flagellar hook-length control protein-like C-terminal" evidence="2">
    <location>
        <begin position="354"/>
        <end position="428"/>
    </location>
</feature>
<feature type="compositionally biased region" description="Low complexity" evidence="1">
    <location>
        <begin position="284"/>
        <end position="298"/>
    </location>
</feature>
<comment type="caution">
    <text evidence="3">The sequence shown here is derived from an EMBL/GenBank/DDBJ whole genome shotgun (WGS) entry which is preliminary data.</text>
</comment>
<dbReference type="InterPro" id="IPR038610">
    <property type="entry name" value="FliK-like_C_sf"/>
</dbReference>
<evidence type="ECO:0000256" key="1">
    <source>
        <dbReference type="SAM" id="MobiDB-lite"/>
    </source>
</evidence>
<dbReference type="InterPro" id="IPR021136">
    <property type="entry name" value="Flagellar_hook_control-like_C"/>
</dbReference>
<dbReference type="Pfam" id="PF02120">
    <property type="entry name" value="Flg_hook"/>
    <property type="match status" value="1"/>
</dbReference>
<dbReference type="EMBL" id="SJST01000001">
    <property type="protein sequence ID" value="TCD16212.1"/>
    <property type="molecule type" value="Genomic_DNA"/>
</dbReference>
<feature type="compositionally biased region" description="Basic and acidic residues" evidence="1">
    <location>
        <begin position="74"/>
        <end position="87"/>
    </location>
</feature>